<keyword evidence="2" id="KW-0732">Signal</keyword>
<feature type="region of interest" description="Disordered" evidence="1">
    <location>
        <begin position="171"/>
        <end position="229"/>
    </location>
</feature>
<feature type="chain" id="PRO_5045097624" evidence="2">
    <location>
        <begin position="32"/>
        <end position="1584"/>
    </location>
</feature>
<dbReference type="InterPro" id="IPR007346">
    <property type="entry name" value="Endonuclease-I"/>
</dbReference>
<evidence type="ECO:0000256" key="2">
    <source>
        <dbReference type="SAM" id="SignalP"/>
    </source>
</evidence>
<dbReference type="Proteomes" id="UP001342826">
    <property type="component" value="Unassembled WGS sequence"/>
</dbReference>
<dbReference type="Pfam" id="PF18942">
    <property type="entry name" value="DUF5689"/>
    <property type="match status" value="1"/>
</dbReference>
<evidence type="ECO:0000259" key="3">
    <source>
        <dbReference type="PROSITE" id="PS51841"/>
    </source>
</evidence>
<evidence type="ECO:0000313" key="4">
    <source>
        <dbReference type="EMBL" id="MED4402715.1"/>
    </source>
</evidence>
<dbReference type="InterPro" id="IPR005135">
    <property type="entry name" value="Endo/exonuclease/phosphatase"/>
</dbReference>
<dbReference type="RefSeq" id="WP_328015511.1">
    <property type="nucleotide sequence ID" value="NZ_JARTFS010000013.1"/>
</dbReference>
<keyword evidence="4" id="KW-0255">Endonuclease</keyword>
<sequence length="1584" mass="172935">MNKEKWKKPLSTFLSVSLAANILLPAIPAKANATGPAADLIISEYIEGSGNNKALEFYNGTGISIDLSKYQIELYSNGSSTVSQKLPLTGELENGETYIISPGNATNEDIKSKSNITNSSVMAFNGDDALVLRKGGDVVDSIGQVGVRPSGSWGTDVKTLDMTLVRKSSITKGDTDTTDNFDPAEEWNGLPQDTTSDLGKHTMDVSIEDETKTQPVTASETSETVKEGTQVTLSSATEGAKIYYTVDGTEPTTESNTYSEPITINKSITIKAFAIADGLESGDIKTFTYTVSEDKTIADVRTLPIGSQISTKGIVTAILKNTAHIQDETGAIAIHPVSAVNAAVGDEVEVTGKLTDYRGLLQIGTAVVKKLGTVDTVSPKVLIGADLKEENESVLATVKNVELTDVQAGTGWANYTATDGTRFLVRDERGSLNLAKGKIYDSITGIVQEFDGAFQIILRSAADIVEDESTVQQVTASVTGTVEKGTKVTLATATIGAKIYYTIDGSEPVTDSPLYSEPIIVNENMTIKAYAVKEGLKASAGATYEYKVFNPEQGLQIHHIQGASHSSPMKGELVKGIEGIVTYKYNIGSNQYFHMQTPDDKKDNDPKTSEGIVVYIGTTAKNIKLGDLVRVDGKVDEFQIDGYNDTKRETDLPVTQIDARSGNVTVASSNNTLPAPIEIGDNLPTGKIDSDGLTLFNPDTDAIDFWESLEGMRVVIKDSTRAVAPQEHGDLIVVRDSVAADTINGGVRLTKDDANPERIQFKLYPNNDARKFDVKTGDTFAGNIEGVVNYGFQNYKIYADLDYMKGKHAVGQAKPEKTSIAFDENKLTIASYNLENFSNNTASNETPEDKVNKLARAFVEDMKNPDIIGVTEVQDNNGQVNDGTVDATESYNRLINKIKAIGGEEYKFVNINPENNQDGGAPGANIRVGFLYNPKRVSLTGGENLGKATDAVSYKDGKLTLNPGRIDPANAVFNSTRKPLAAQFTFKGKDVVVVANHFNSKSGDTPLFGAKQPPVYGSEAKRQEMAAIVNNFVKTVKADNRDANVVVLGDLNDFEFSKTLDVLKGNELTNMIDKTEEKERYTYLFQGNSQVLDHILVTNNLVSSTLVDIVHINADFTDMGGRASDHDPVLIQTDLAEIKETVQPLIPKQIYNFKKSIVNNVVITTPYTLVNVDADVTIKKEIVLKTTAILKGEGLKNTKVVIKPTSKKEETIIDLSGATVKEVVIDNVNVKEIRGAENVQKWIVPKGIDTSKIKFYNAKGEAIASPFVPKENKAPIISLPFLTQYINKNETVKIDLSKHFSDPENDPLTYKTTFGAINGTILTVPADFPGQFDVKVEASDGQSAVEASFSIVVKNSEPSIEGYYKQADGKLGKELKLSLHNIIKDHTTLSYSEARYALEKTDEDPNNPNNIILLYTGRSQAKNTFGSGADDWNREHVWAQSHGNFGTSRGPGTDIHQLRPTDASVNSSRGNLDFDKGGTPHKECTQCKSDSDSWEPPDRVKGDIARILFYMDVRYEESQLNLELVDRVGTSGPYHGKLSTLLQWHKQDPVDEFERKRNNLIYEQYQHNRNPFVDHPEFAEMIWR</sequence>
<dbReference type="SUPFAM" id="SSF56219">
    <property type="entry name" value="DNase I-like"/>
    <property type="match status" value="1"/>
</dbReference>
<evidence type="ECO:0000313" key="5">
    <source>
        <dbReference type="Proteomes" id="UP001342826"/>
    </source>
</evidence>
<dbReference type="InterPro" id="IPR059177">
    <property type="entry name" value="GH29D-like_dom"/>
</dbReference>
<dbReference type="Pfam" id="PF04231">
    <property type="entry name" value="Endonuclease_1"/>
    <property type="match status" value="1"/>
</dbReference>
<feature type="domain" description="LTD" evidence="3">
    <location>
        <begin position="25"/>
        <end position="149"/>
    </location>
</feature>
<dbReference type="Gene3D" id="3.60.10.10">
    <property type="entry name" value="Endonuclease/exonuclease/phosphatase"/>
    <property type="match status" value="1"/>
</dbReference>
<organism evidence="4 5">
    <name type="scientific">Metabacillus fastidiosus</name>
    <dbReference type="NCBI Taxonomy" id="1458"/>
    <lineage>
        <taxon>Bacteria</taxon>
        <taxon>Bacillati</taxon>
        <taxon>Bacillota</taxon>
        <taxon>Bacilli</taxon>
        <taxon>Bacillales</taxon>
        <taxon>Bacillaceae</taxon>
        <taxon>Metabacillus</taxon>
    </lineage>
</organism>
<dbReference type="Pfam" id="PF00932">
    <property type="entry name" value="LTD"/>
    <property type="match status" value="1"/>
</dbReference>
<feature type="compositionally biased region" description="Acidic residues" evidence="1">
    <location>
        <begin position="176"/>
        <end position="185"/>
    </location>
</feature>
<gene>
    <name evidence="4" type="ORF">P9271_15530</name>
</gene>
<name>A0ABU6P0T3_9BACI</name>
<dbReference type="PANTHER" id="PTHR42834">
    <property type="entry name" value="ENDONUCLEASE/EXONUCLEASE/PHOSPHATASE FAMILY PROTEIN (AFU_ORTHOLOGUE AFUA_3G09210)"/>
    <property type="match status" value="1"/>
</dbReference>
<comment type="caution">
    <text evidence="4">The sequence shown here is derived from an EMBL/GenBank/DDBJ whole genome shotgun (WGS) entry which is preliminary data.</text>
</comment>
<dbReference type="Pfam" id="PF13290">
    <property type="entry name" value="CHB_HEX_C_1"/>
    <property type="match status" value="2"/>
</dbReference>
<keyword evidence="4" id="KW-0378">Hydrolase</keyword>
<keyword evidence="5" id="KW-1185">Reference proteome</keyword>
<dbReference type="EMBL" id="JARTFS010000013">
    <property type="protein sequence ID" value="MED4402715.1"/>
    <property type="molecule type" value="Genomic_DNA"/>
</dbReference>
<feature type="compositionally biased region" description="Polar residues" evidence="1">
    <location>
        <begin position="213"/>
        <end position="229"/>
    </location>
</feature>
<dbReference type="GO" id="GO:0004519">
    <property type="term" value="F:endonuclease activity"/>
    <property type="evidence" value="ECO:0007669"/>
    <property type="project" value="UniProtKB-KW"/>
</dbReference>
<evidence type="ECO:0000256" key="1">
    <source>
        <dbReference type="SAM" id="MobiDB-lite"/>
    </source>
</evidence>
<dbReference type="PANTHER" id="PTHR42834:SF1">
    <property type="entry name" value="ENDONUCLEASE_EXONUCLEASE_PHOSPHATASE FAMILY PROTEIN (AFU_ORTHOLOGUE AFUA_3G09210)"/>
    <property type="match status" value="1"/>
</dbReference>
<dbReference type="Pfam" id="PF19580">
    <property type="entry name" value="Exo_endo_phos_3"/>
    <property type="match status" value="1"/>
</dbReference>
<dbReference type="InterPro" id="IPR001322">
    <property type="entry name" value="Lamin_tail_dom"/>
</dbReference>
<proteinExistence type="predicted"/>
<keyword evidence="4" id="KW-0540">Nuclease</keyword>
<protein>
    <submittedName>
        <fullName evidence="4">Endonuclease</fullName>
    </submittedName>
</protein>
<dbReference type="SUPFAM" id="SSF54060">
    <property type="entry name" value="His-Me finger endonucleases"/>
    <property type="match status" value="1"/>
</dbReference>
<dbReference type="InterPro" id="IPR043744">
    <property type="entry name" value="DUF5689"/>
</dbReference>
<feature type="signal peptide" evidence="2">
    <location>
        <begin position="1"/>
        <end position="31"/>
    </location>
</feature>
<reference evidence="4 5" key="1">
    <citation type="submission" date="2023-03" db="EMBL/GenBank/DDBJ databases">
        <title>Bacillus Genome Sequencing.</title>
        <authorList>
            <person name="Dunlap C."/>
        </authorList>
    </citation>
    <scope>NUCLEOTIDE SEQUENCE [LARGE SCALE GENOMIC DNA]</scope>
    <source>
        <strain evidence="4 5">NRS-1717</strain>
    </source>
</reference>
<dbReference type="CDD" id="cd10283">
    <property type="entry name" value="MnuA_DNase1-like"/>
    <property type="match status" value="1"/>
</dbReference>
<feature type="region of interest" description="Disordered" evidence="1">
    <location>
        <begin position="1442"/>
        <end position="1496"/>
    </location>
</feature>
<accession>A0ABU6P0T3</accession>
<feature type="compositionally biased region" description="Basic and acidic residues" evidence="1">
    <location>
        <begin position="1472"/>
        <end position="1496"/>
    </location>
</feature>
<dbReference type="InterPro" id="IPR036691">
    <property type="entry name" value="Endo/exonu/phosph_ase_sf"/>
</dbReference>
<dbReference type="InterPro" id="IPR044925">
    <property type="entry name" value="His-Me_finger_sf"/>
</dbReference>
<dbReference type="CDD" id="cd04486">
    <property type="entry name" value="YhcR_OBF_like"/>
    <property type="match status" value="1"/>
</dbReference>
<dbReference type="PROSITE" id="PS51841">
    <property type="entry name" value="LTD"/>
    <property type="match status" value="1"/>
</dbReference>